<accession>A0A2U1NL44</accession>
<protein>
    <recommendedName>
        <fullName evidence="3">RRM domain-containing protein</fullName>
    </recommendedName>
</protein>
<feature type="compositionally biased region" description="Basic and acidic residues" evidence="2">
    <location>
        <begin position="512"/>
        <end position="528"/>
    </location>
</feature>
<keyword evidence="1" id="KW-0694">RNA-binding</keyword>
<dbReference type="Proteomes" id="UP000245207">
    <property type="component" value="Unassembled WGS sequence"/>
</dbReference>
<feature type="compositionally biased region" description="Polar residues" evidence="2">
    <location>
        <begin position="438"/>
        <end position="453"/>
    </location>
</feature>
<feature type="compositionally biased region" description="Basic and acidic residues" evidence="2">
    <location>
        <begin position="364"/>
        <end position="375"/>
    </location>
</feature>
<comment type="caution">
    <text evidence="4">The sequence shown here is derived from an EMBL/GenBank/DDBJ whole genome shotgun (WGS) entry which is preliminary data.</text>
</comment>
<feature type="region of interest" description="Disordered" evidence="2">
    <location>
        <begin position="331"/>
        <end position="386"/>
    </location>
</feature>
<dbReference type="InterPro" id="IPR035979">
    <property type="entry name" value="RBD_domain_sf"/>
</dbReference>
<evidence type="ECO:0000259" key="3">
    <source>
        <dbReference type="PROSITE" id="PS50102"/>
    </source>
</evidence>
<reference evidence="4 5" key="1">
    <citation type="journal article" date="2018" name="Mol. Plant">
        <title>The genome of Artemisia annua provides insight into the evolution of Asteraceae family and artemisinin biosynthesis.</title>
        <authorList>
            <person name="Shen Q."/>
            <person name="Zhang L."/>
            <person name="Liao Z."/>
            <person name="Wang S."/>
            <person name="Yan T."/>
            <person name="Shi P."/>
            <person name="Liu M."/>
            <person name="Fu X."/>
            <person name="Pan Q."/>
            <person name="Wang Y."/>
            <person name="Lv Z."/>
            <person name="Lu X."/>
            <person name="Zhang F."/>
            <person name="Jiang W."/>
            <person name="Ma Y."/>
            <person name="Chen M."/>
            <person name="Hao X."/>
            <person name="Li L."/>
            <person name="Tang Y."/>
            <person name="Lv G."/>
            <person name="Zhou Y."/>
            <person name="Sun X."/>
            <person name="Brodelius P.E."/>
            <person name="Rose J.K.C."/>
            <person name="Tang K."/>
        </authorList>
    </citation>
    <scope>NUCLEOTIDE SEQUENCE [LARGE SCALE GENOMIC DNA]</scope>
    <source>
        <strain evidence="5">cv. Huhao1</strain>
        <tissue evidence="4">Leaf</tissue>
    </source>
</reference>
<evidence type="ECO:0000256" key="1">
    <source>
        <dbReference type="PROSITE-ProRule" id="PRU00176"/>
    </source>
</evidence>
<feature type="region of interest" description="Disordered" evidence="2">
    <location>
        <begin position="431"/>
        <end position="481"/>
    </location>
</feature>
<gene>
    <name evidence="4" type="ORF">CTI12_AA253200</name>
</gene>
<evidence type="ECO:0000313" key="5">
    <source>
        <dbReference type="Proteomes" id="UP000245207"/>
    </source>
</evidence>
<dbReference type="SUPFAM" id="SSF54928">
    <property type="entry name" value="RNA-binding domain, RBD"/>
    <property type="match status" value="1"/>
</dbReference>
<dbReference type="InterPro" id="IPR012677">
    <property type="entry name" value="Nucleotide-bd_a/b_plait_sf"/>
</dbReference>
<dbReference type="AlphaFoldDB" id="A0A2U1NL44"/>
<dbReference type="Gene3D" id="3.30.70.330">
    <property type="match status" value="1"/>
</dbReference>
<sequence>MGRFTSKEDDVAKISTSIFVTNFPEGCSAKELFIACKQYGHVVDAFIPFKRSKAGKRFGFVRFINVFNEERLVNNLCTVWIDRFKLQANIAKFHRSPANGNNYHAKKDVGTAKSNSYVSKKDSGNSGVGNTYAHVLKGISQNGIKDNEPTPAIVLDDDCLNSKDMSLSLLGRVKEFASLSNLKSALINEGFVDITIRYMGELWVSLEFTSDNSKKLFQENVGVRSWFSKLTQASNEFNTEGRIVWVEIEGIPFKLWSGNTFKRIASKWGELLDTDQEDKCFHSKRLCILTRLHNNIFESFKIIFRGKVYWIRPKEAPGWVPDFLEEYDEEDLSVDGSKDDDPKIQDLESCGGDSDSEVIPDTIFEEKTENNHNGDEGSSGLKENHSEDPFGIYSLLNKKKDMSELNNNLEQSLKYPPGFTPDEKKSDMLDVNKEDNRSNNGPTGDCIGTNSKIDITESGCSGHFKQSEAPRSGENHSEDPFGIYSLLNKKKDMSELNNNLEQSLKYPPGFTPDEKKSDMLDVNKEDNRSNNGPTGDCIGTNSKIDITESGCSGHFKQSEAPRSGVGDIAFIYS</sequence>
<evidence type="ECO:0000313" key="4">
    <source>
        <dbReference type="EMBL" id="PWA74180.1"/>
    </source>
</evidence>
<dbReference type="CDD" id="cd00590">
    <property type="entry name" value="RRM_SF"/>
    <property type="match status" value="1"/>
</dbReference>
<dbReference type="GO" id="GO:0003723">
    <property type="term" value="F:RNA binding"/>
    <property type="evidence" value="ECO:0007669"/>
    <property type="project" value="UniProtKB-UniRule"/>
</dbReference>
<dbReference type="EMBL" id="PKPP01002607">
    <property type="protein sequence ID" value="PWA74180.1"/>
    <property type="molecule type" value="Genomic_DNA"/>
</dbReference>
<dbReference type="InterPro" id="IPR000504">
    <property type="entry name" value="RRM_dom"/>
</dbReference>
<proteinExistence type="predicted"/>
<evidence type="ECO:0000256" key="2">
    <source>
        <dbReference type="SAM" id="MobiDB-lite"/>
    </source>
</evidence>
<feature type="compositionally biased region" description="Basic and acidic residues" evidence="2">
    <location>
        <begin position="336"/>
        <end position="346"/>
    </location>
</feature>
<feature type="compositionally biased region" description="Basic and acidic residues" evidence="2">
    <location>
        <begin position="465"/>
        <end position="479"/>
    </location>
</feature>
<dbReference type="Pfam" id="PF00076">
    <property type="entry name" value="RRM_1"/>
    <property type="match status" value="1"/>
</dbReference>
<feature type="region of interest" description="Disordered" evidence="2">
    <location>
        <begin position="499"/>
        <end position="541"/>
    </location>
</feature>
<dbReference type="PROSITE" id="PS50102">
    <property type="entry name" value="RRM"/>
    <property type="match status" value="1"/>
</dbReference>
<feature type="domain" description="RRM" evidence="3">
    <location>
        <begin position="16"/>
        <end position="93"/>
    </location>
</feature>
<dbReference type="OrthoDB" id="1744977at2759"/>
<dbReference type="SMART" id="SM00360">
    <property type="entry name" value="RRM"/>
    <property type="match status" value="1"/>
</dbReference>
<organism evidence="4 5">
    <name type="scientific">Artemisia annua</name>
    <name type="common">Sweet wormwood</name>
    <dbReference type="NCBI Taxonomy" id="35608"/>
    <lineage>
        <taxon>Eukaryota</taxon>
        <taxon>Viridiplantae</taxon>
        <taxon>Streptophyta</taxon>
        <taxon>Embryophyta</taxon>
        <taxon>Tracheophyta</taxon>
        <taxon>Spermatophyta</taxon>
        <taxon>Magnoliopsida</taxon>
        <taxon>eudicotyledons</taxon>
        <taxon>Gunneridae</taxon>
        <taxon>Pentapetalae</taxon>
        <taxon>asterids</taxon>
        <taxon>campanulids</taxon>
        <taxon>Asterales</taxon>
        <taxon>Asteraceae</taxon>
        <taxon>Asteroideae</taxon>
        <taxon>Anthemideae</taxon>
        <taxon>Artemisiinae</taxon>
        <taxon>Artemisia</taxon>
    </lineage>
</organism>
<name>A0A2U1NL44_ARTAN</name>
<keyword evidence="5" id="KW-1185">Reference proteome</keyword>
<feature type="compositionally biased region" description="Polar residues" evidence="2">
    <location>
        <begin position="529"/>
        <end position="541"/>
    </location>
</feature>